<dbReference type="EMBL" id="CM042017">
    <property type="protein sequence ID" value="KAI3690380.1"/>
    <property type="molecule type" value="Genomic_DNA"/>
</dbReference>
<evidence type="ECO:0000313" key="2">
    <source>
        <dbReference type="Proteomes" id="UP001055811"/>
    </source>
</evidence>
<gene>
    <name evidence="1" type="ORF">L2E82_48404</name>
</gene>
<comment type="caution">
    <text evidence="1">The sequence shown here is derived from an EMBL/GenBank/DDBJ whole genome shotgun (WGS) entry which is preliminary data.</text>
</comment>
<reference evidence="2" key="1">
    <citation type="journal article" date="2022" name="Mol. Ecol. Resour.">
        <title>The genomes of chicory, endive, great burdock and yacon provide insights into Asteraceae palaeo-polyploidization history and plant inulin production.</title>
        <authorList>
            <person name="Fan W."/>
            <person name="Wang S."/>
            <person name="Wang H."/>
            <person name="Wang A."/>
            <person name="Jiang F."/>
            <person name="Liu H."/>
            <person name="Zhao H."/>
            <person name="Xu D."/>
            <person name="Zhang Y."/>
        </authorList>
    </citation>
    <scope>NUCLEOTIDE SEQUENCE [LARGE SCALE GENOMIC DNA]</scope>
    <source>
        <strain evidence="2">cv. Punajuju</strain>
    </source>
</reference>
<sequence length="151" mass="17515">MAFGSYQKESKAGEEESKKEKLVTATKKGSAVLDQYISDQDKSQYHVLPQGNDIYDATLNQTNVGENNNKFYIIQALESDDGSRFMVYNRWGRVKISCMVTRHAYNHRWMSLNRSSMPRLRTVGLSIKTLCLTQSLILGWKWTADQWKRPW</sequence>
<reference evidence="1 2" key="2">
    <citation type="journal article" date="2022" name="Mol. Ecol. Resour.">
        <title>The genomes of chicory, endive, great burdock and yacon provide insights into Asteraceae paleo-polyploidization history and plant inulin production.</title>
        <authorList>
            <person name="Fan W."/>
            <person name="Wang S."/>
            <person name="Wang H."/>
            <person name="Wang A."/>
            <person name="Jiang F."/>
            <person name="Liu H."/>
            <person name="Zhao H."/>
            <person name="Xu D."/>
            <person name="Zhang Y."/>
        </authorList>
    </citation>
    <scope>NUCLEOTIDE SEQUENCE [LARGE SCALE GENOMIC DNA]</scope>
    <source>
        <strain evidence="2">cv. Punajuju</strain>
        <tissue evidence="1">Leaves</tissue>
    </source>
</reference>
<evidence type="ECO:0000313" key="1">
    <source>
        <dbReference type="EMBL" id="KAI3690380.1"/>
    </source>
</evidence>
<name>A0ACB8YY43_CICIN</name>
<dbReference type="Proteomes" id="UP001055811">
    <property type="component" value="Linkage Group LG09"/>
</dbReference>
<organism evidence="1 2">
    <name type="scientific">Cichorium intybus</name>
    <name type="common">Chicory</name>
    <dbReference type="NCBI Taxonomy" id="13427"/>
    <lineage>
        <taxon>Eukaryota</taxon>
        <taxon>Viridiplantae</taxon>
        <taxon>Streptophyta</taxon>
        <taxon>Embryophyta</taxon>
        <taxon>Tracheophyta</taxon>
        <taxon>Spermatophyta</taxon>
        <taxon>Magnoliopsida</taxon>
        <taxon>eudicotyledons</taxon>
        <taxon>Gunneridae</taxon>
        <taxon>Pentapetalae</taxon>
        <taxon>asterids</taxon>
        <taxon>campanulids</taxon>
        <taxon>Asterales</taxon>
        <taxon>Asteraceae</taxon>
        <taxon>Cichorioideae</taxon>
        <taxon>Cichorieae</taxon>
        <taxon>Cichoriinae</taxon>
        <taxon>Cichorium</taxon>
    </lineage>
</organism>
<keyword evidence="2" id="KW-1185">Reference proteome</keyword>
<accession>A0ACB8YY43</accession>
<proteinExistence type="predicted"/>
<protein>
    <submittedName>
        <fullName evidence="1">Uncharacterized protein</fullName>
    </submittedName>
</protein>